<dbReference type="Proteomes" id="UP001589718">
    <property type="component" value="Unassembled WGS sequence"/>
</dbReference>
<gene>
    <name evidence="2" type="ORF">ACFFTU_27395</name>
</gene>
<dbReference type="RefSeq" id="WP_345218974.1">
    <property type="nucleotide sequence ID" value="NZ_BAAAXE010000001.1"/>
</dbReference>
<keyword evidence="3" id="KW-1185">Reference proteome</keyword>
<keyword evidence="1" id="KW-1133">Transmembrane helix</keyword>
<feature type="transmembrane region" description="Helical" evidence="1">
    <location>
        <begin position="64"/>
        <end position="83"/>
    </location>
</feature>
<evidence type="ECO:0000313" key="3">
    <source>
        <dbReference type="Proteomes" id="UP001589718"/>
    </source>
</evidence>
<keyword evidence="1" id="KW-0472">Membrane</keyword>
<evidence type="ECO:0000313" key="2">
    <source>
        <dbReference type="EMBL" id="MFB9523676.1"/>
    </source>
</evidence>
<name>A0ABV5PKD1_STRCM</name>
<protein>
    <submittedName>
        <fullName evidence="2">Uncharacterized protein</fullName>
    </submittedName>
</protein>
<keyword evidence="1" id="KW-0812">Transmembrane</keyword>
<organism evidence="2 3">
    <name type="scientific">Streptomyces cremeus</name>
    <dbReference type="NCBI Taxonomy" id="66881"/>
    <lineage>
        <taxon>Bacteria</taxon>
        <taxon>Bacillati</taxon>
        <taxon>Actinomycetota</taxon>
        <taxon>Actinomycetes</taxon>
        <taxon>Kitasatosporales</taxon>
        <taxon>Streptomycetaceae</taxon>
        <taxon>Streptomyces</taxon>
    </lineage>
</organism>
<proteinExistence type="predicted"/>
<sequence length="167" mass="18233">MLSVLMALANDRILVRLKKRTGTSVRQAAVLLRYVRQERIPADPRARRIMAELIRVRIGRQRAGAGWVAGLAVSVPATAVMLVRDNSSWVGIAASVFAVLAVGQYRTAVRVRVRLEQLARLKRLARLAVVLTEPEDWAPGARGDCRGRRTCPEATIVSVNPGGYAPG</sequence>
<reference evidence="2 3" key="1">
    <citation type="submission" date="2024-09" db="EMBL/GenBank/DDBJ databases">
        <authorList>
            <person name="Sun Q."/>
            <person name="Mori K."/>
        </authorList>
    </citation>
    <scope>NUCLEOTIDE SEQUENCE [LARGE SCALE GENOMIC DNA]</scope>
    <source>
        <strain evidence="2 3">JCM 4362</strain>
    </source>
</reference>
<dbReference type="EMBL" id="JBHMCR010000019">
    <property type="protein sequence ID" value="MFB9523676.1"/>
    <property type="molecule type" value="Genomic_DNA"/>
</dbReference>
<accession>A0ABV5PKD1</accession>
<evidence type="ECO:0000256" key="1">
    <source>
        <dbReference type="SAM" id="Phobius"/>
    </source>
</evidence>
<comment type="caution">
    <text evidence="2">The sequence shown here is derived from an EMBL/GenBank/DDBJ whole genome shotgun (WGS) entry which is preliminary data.</text>
</comment>
<feature type="transmembrane region" description="Helical" evidence="1">
    <location>
        <begin position="89"/>
        <end position="108"/>
    </location>
</feature>